<dbReference type="SUPFAM" id="SSF56300">
    <property type="entry name" value="Metallo-dependent phosphatases"/>
    <property type="match status" value="1"/>
</dbReference>
<sequence length="661" mass="75273">MQIRMKLFGTLAICSAHILLRDVLIYTENLVIIYKCHSIIPPIFMIFIRIQQKVCRNCQLFCNFAVETKKSRKSMKQLFAALLLALTFNSQAMAQQRTVKLRVIQTSDVHGSFFPYDFINRKPKAGTLARVSSYVNDLRKTYKDNVILLENGDILQGQPTCYFYNYVNTQARNVAADVVNYMKYDAQAFGNHDVETGHAVYDKWIRELDCPVLGANIIDTKTGEPYVKPYIILNREGVKIAVLGMLTPAIPNWLTENLWSGMKFENMVTSARKWMKIIQEKEKPDVVIGVFHSGKDGGIVTPEYEEDASLRVAKEVPGFDMVLFGHDHTRCNETILNVEGKPVVCLDPANNALNVADAEVTITLNKKKVNGKKQYVVTDKKIVGSLPDVTKCPIDEDFMKAFEPQIAEINKFVSKQIGTFKNTIHSRESFFGSCAFNDFILNLQLQITNADIAFNAPLQFNSTIQAGPIYVGDMFNLYKYENQLYVMRLTGEEIRKHLEMSYDLWVNTMKSPDDHLLLLDTQTKGDQQRLGFKNLSFNFDSAAGIDYEVDVTKPDGEKVKILRMSNGQPFDEKKWYKVAVNSYRGNGGGELLTRGAGIPKDSLDSRIIYRSERDQRYYLMEAIEKMGTVEAKANNNWKFVPEAWTKPAAQRDYELLFGKKQ</sequence>
<dbReference type="EMBL" id="BK016267">
    <property type="protein sequence ID" value="DAG06210.1"/>
    <property type="molecule type" value="Genomic_DNA"/>
</dbReference>
<dbReference type="PANTHER" id="PTHR11575:SF6">
    <property type="entry name" value="2',3'-CYCLIC-NUCLEOTIDE 2'-PHOSPHODIESTERASE_3'-NUCLEOTIDASE"/>
    <property type="match status" value="1"/>
</dbReference>
<evidence type="ECO:0000313" key="4">
    <source>
        <dbReference type="EMBL" id="DAG06210.1"/>
    </source>
</evidence>
<dbReference type="GO" id="GO:0009166">
    <property type="term" value="P:nucleotide catabolic process"/>
    <property type="evidence" value="ECO:0007669"/>
    <property type="project" value="InterPro"/>
</dbReference>
<dbReference type="Pfam" id="PF00149">
    <property type="entry name" value="Metallophos"/>
    <property type="match status" value="1"/>
</dbReference>
<dbReference type="PANTHER" id="PTHR11575">
    <property type="entry name" value="5'-NUCLEOTIDASE-RELATED"/>
    <property type="match status" value="1"/>
</dbReference>
<evidence type="ECO:0000256" key="1">
    <source>
        <dbReference type="ARBA" id="ARBA00022729"/>
    </source>
</evidence>
<protein>
    <submittedName>
        <fullName evidence="4">Metallophosphatase domain protein</fullName>
    </submittedName>
</protein>
<dbReference type="InterPro" id="IPR008334">
    <property type="entry name" value="5'-Nucleotdase_C"/>
</dbReference>
<dbReference type="InterPro" id="IPR029052">
    <property type="entry name" value="Metallo-depent_PP-like"/>
</dbReference>
<dbReference type="Gene3D" id="3.60.21.10">
    <property type="match status" value="1"/>
</dbReference>
<feature type="domain" description="Calcineurin-like phosphoesterase" evidence="2">
    <location>
        <begin position="101"/>
        <end position="329"/>
    </location>
</feature>
<proteinExistence type="predicted"/>
<dbReference type="PRINTS" id="PR01607">
    <property type="entry name" value="APYRASEFAMLY"/>
</dbReference>
<dbReference type="InterPro" id="IPR036907">
    <property type="entry name" value="5'-Nucleotdase_C_sf"/>
</dbReference>
<dbReference type="GO" id="GO:0016787">
    <property type="term" value="F:hydrolase activity"/>
    <property type="evidence" value="ECO:0007669"/>
    <property type="project" value="InterPro"/>
</dbReference>
<name>A0A8S5VHF9_9CAUD</name>
<dbReference type="Gene3D" id="3.90.780.10">
    <property type="entry name" value="5'-Nucleotidase, C-terminal domain"/>
    <property type="match status" value="1"/>
</dbReference>
<organism evidence="4">
    <name type="scientific">Siphoviridae sp. ct3z32</name>
    <dbReference type="NCBI Taxonomy" id="2825327"/>
    <lineage>
        <taxon>Viruses</taxon>
        <taxon>Duplodnaviria</taxon>
        <taxon>Heunggongvirae</taxon>
        <taxon>Uroviricota</taxon>
        <taxon>Caudoviricetes</taxon>
    </lineage>
</organism>
<dbReference type="Pfam" id="PF02872">
    <property type="entry name" value="5_nucleotid_C"/>
    <property type="match status" value="1"/>
</dbReference>
<keyword evidence="1" id="KW-0732">Signal</keyword>
<reference evidence="4" key="1">
    <citation type="journal article" date="2021" name="Proc. Natl. Acad. Sci. U.S.A.">
        <title>A Catalog of Tens of Thousands of Viruses from Human Metagenomes Reveals Hidden Associations with Chronic Diseases.</title>
        <authorList>
            <person name="Tisza M.J."/>
            <person name="Buck C.B."/>
        </authorList>
    </citation>
    <scope>NUCLEOTIDE SEQUENCE</scope>
    <source>
        <strain evidence="4">Ct3z32</strain>
    </source>
</reference>
<accession>A0A8S5VHF9</accession>
<dbReference type="InterPro" id="IPR006179">
    <property type="entry name" value="5_nucleotidase/apyrase"/>
</dbReference>
<evidence type="ECO:0000259" key="2">
    <source>
        <dbReference type="Pfam" id="PF00149"/>
    </source>
</evidence>
<feature type="domain" description="5'-Nucleotidase C-terminal" evidence="3">
    <location>
        <begin position="417"/>
        <end position="590"/>
    </location>
</feature>
<evidence type="ECO:0000259" key="3">
    <source>
        <dbReference type="Pfam" id="PF02872"/>
    </source>
</evidence>
<dbReference type="InterPro" id="IPR004843">
    <property type="entry name" value="Calcineurin-like_PHP"/>
</dbReference>
<dbReference type="SUPFAM" id="SSF55816">
    <property type="entry name" value="5'-nucleotidase (syn. UDP-sugar hydrolase), C-terminal domain"/>
    <property type="match status" value="1"/>
</dbReference>